<organism evidence="3">
    <name type="scientific">uncultured bacterium</name>
    <name type="common">gcode 4</name>
    <dbReference type="NCBI Taxonomy" id="1234023"/>
    <lineage>
        <taxon>Bacteria</taxon>
        <taxon>environmental samples</taxon>
    </lineage>
</organism>
<comment type="caution">
    <text evidence="3">The sequence shown here is derived from an EMBL/GenBank/DDBJ whole genome shotgun (WGS) entry which is preliminary data.</text>
</comment>
<evidence type="ECO:0000259" key="2">
    <source>
        <dbReference type="Pfam" id="PF06030"/>
    </source>
</evidence>
<dbReference type="EMBL" id="AMFJ01000105">
    <property type="protein sequence ID" value="EKE29754.1"/>
    <property type="molecule type" value="Genomic_DNA"/>
</dbReference>
<feature type="transmembrane region" description="Helical" evidence="1">
    <location>
        <begin position="352"/>
        <end position="372"/>
    </location>
</feature>
<sequence length="390" mass="45796">MNLRKILTFLGLFCIQIWLVHANLSISPLKYEIDANPGDTKQEVIKVTNDSANPVTLYTSKEDFIAWDDSGTPTFVKSKDKANDAFSLSNWIQLENGNITLAKNETREIKVTINVPKDWEPGWHYWAIFFSPGAPGWAQITVVQRLWVLLLINVSWDVKVWGNLSEFKIGTLVDKAFTEKNDFDNFPIVFDIKFQNVWNVHIKPAWKITITDENWEQLKNIWKEAIISPNWAFIWEKLVNYIPVNDSLWNVLPQSSRKFESLWEGFWYQELQENGTKLAKFKDLDSYYSDSRASKQTYLNFWETVKTKKVKKTLTAALDLSYVWTNKENKDFHQTKNIVVSFTEQYVWINNWMILVWVLLLSAIWYYSLVIAPKSKEKLKAQLLEELRKN</sequence>
<reference evidence="3" key="1">
    <citation type="journal article" date="2012" name="Science">
        <title>Fermentation, hydrogen, and sulfur metabolism in multiple uncultivated bacterial phyla.</title>
        <authorList>
            <person name="Wrighton K.C."/>
            <person name="Thomas B.C."/>
            <person name="Sharon I."/>
            <person name="Miller C.S."/>
            <person name="Castelle C.J."/>
            <person name="VerBerkmoes N.C."/>
            <person name="Wilkins M.J."/>
            <person name="Hettich R.L."/>
            <person name="Lipton M.S."/>
            <person name="Williams K.H."/>
            <person name="Long P.E."/>
            <person name="Banfield J.F."/>
        </authorList>
    </citation>
    <scope>NUCLEOTIDE SEQUENCE [LARGE SCALE GENOMIC DNA]</scope>
</reference>
<proteinExistence type="predicted"/>
<keyword evidence="1" id="KW-1133">Transmembrane helix</keyword>
<feature type="domain" description="WxL Interacting Protein peptidoglycan binding" evidence="2">
    <location>
        <begin position="31"/>
        <end position="128"/>
    </location>
</feature>
<keyword evidence="1" id="KW-0812">Transmembrane</keyword>
<dbReference type="AlphaFoldDB" id="K2GH57"/>
<dbReference type="InterPro" id="IPR010317">
    <property type="entry name" value="WxLIP_PGBD"/>
</dbReference>
<dbReference type="Pfam" id="PF06030">
    <property type="entry name" value="WxLIP_PGBD"/>
    <property type="match status" value="1"/>
</dbReference>
<gene>
    <name evidence="3" type="ORF">ACD_2C00105G0001</name>
</gene>
<keyword evidence="1" id="KW-0472">Membrane</keyword>
<evidence type="ECO:0000313" key="3">
    <source>
        <dbReference type="EMBL" id="EKE29754.1"/>
    </source>
</evidence>
<protein>
    <recommendedName>
        <fullName evidence="2">WxL Interacting Protein peptidoglycan binding domain-containing protein</fullName>
    </recommendedName>
</protein>
<accession>K2GH57</accession>
<evidence type="ECO:0000256" key="1">
    <source>
        <dbReference type="SAM" id="Phobius"/>
    </source>
</evidence>
<name>K2GH57_9BACT</name>